<dbReference type="Pfam" id="PF03551">
    <property type="entry name" value="PadR"/>
    <property type="match status" value="1"/>
</dbReference>
<dbReference type="NCBIfam" id="NF038403">
    <property type="entry name" value="perm_prefix_1"/>
    <property type="match status" value="1"/>
</dbReference>
<reference evidence="2 3" key="1">
    <citation type="submission" date="2024-02" db="EMBL/GenBank/DDBJ databases">
        <authorList>
            <person name="Chen Y."/>
            <person name="Shah S."/>
            <person name="Dougan E. K."/>
            <person name="Thang M."/>
            <person name="Chan C."/>
        </authorList>
    </citation>
    <scope>NUCLEOTIDE SEQUENCE [LARGE SCALE GENOMIC DNA]</scope>
</reference>
<dbReference type="InterPro" id="IPR036390">
    <property type="entry name" value="WH_DNA-bd_sf"/>
</dbReference>
<dbReference type="PANTHER" id="PTHR33169:SF14">
    <property type="entry name" value="TRANSCRIPTIONAL REGULATOR RV3488"/>
    <property type="match status" value="1"/>
</dbReference>
<dbReference type="EMBL" id="CAXAMM010005899">
    <property type="protein sequence ID" value="CAK9009112.1"/>
    <property type="molecule type" value="Genomic_DNA"/>
</dbReference>
<organism evidence="2 3">
    <name type="scientific">Durusdinium trenchii</name>
    <dbReference type="NCBI Taxonomy" id="1381693"/>
    <lineage>
        <taxon>Eukaryota</taxon>
        <taxon>Sar</taxon>
        <taxon>Alveolata</taxon>
        <taxon>Dinophyceae</taxon>
        <taxon>Suessiales</taxon>
        <taxon>Symbiodiniaceae</taxon>
        <taxon>Durusdinium</taxon>
    </lineage>
</organism>
<dbReference type="SUPFAM" id="SSF46785">
    <property type="entry name" value="Winged helix' DNA-binding domain"/>
    <property type="match status" value="1"/>
</dbReference>
<dbReference type="Gene3D" id="1.10.10.10">
    <property type="entry name" value="Winged helix-like DNA-binding domain superfamily/Winged helix DNA-binding domain"/>
    <property type="match status" value="1"/>
</dbReference>
<dbReference type="GO" id="GO:0003677">
    <property type="term" value="F:DNA binding"/>
    <property type="evidence" value="ECO:0007669"/>
    <property type="project" value="UniProtKB-KW"/>
</dbReference>
<keyword evidence="3" id="KW-1185">Reference proteome</keyword>
<dbReference type="Proteomes" id="UP001642464">
    <property type="component" value="Unassembled WGS sequence"/>
</dbReference>
<dbReference type="InterPro" id="IPR036388">
    <property type="entry name" value="WH-like_DNA-bd_sf"/>
</dbReference>
<dbReference type="InterPro" id="IPR052509">
    <property type="entry name" value="Metal_resp_DNA-bind_regulator"/>
</dbReference>
<gene>
    <name evidence="2" type="ORF">SCF082_LOCUS10166</name>
</gene>
<keyword evidence="2" id="KW-0238">DNA-binding</keyword>
<comment type="caution">
    <text evidence="2">The sequence shown here is derived from an EMBL/GenBank/DDBJ whole genome shotgun (WGS) entry which is preliminary data.</text>
</comment>
<evidence type="ECO:0000259" key="1">
    <source>
        <dbReference type="Pfam" id="PF03551"/>
    </source>
</evidence>
<proteinExistence type="predicted"/>
<evidence type="ECO:0000313" key="3">
    <source>
        <dbReference type="Proteomes" id="UP001642464"/>
    </source>
</evidence>
<dbReference type="PANTHER" id="PTHR33169">
    <property type="entry name" value="PADR-FAMILY TRANSCRIPTIONAL REGULATOR"/>
    <property type="match status" value="1"/>
</dbReference>
<protein>
    <submittedName>
        <fullName evidence="2">DNA-binding protein YwzG</fullName>
    </submittedName>
</protein>
<sequence>MMSDDSAALDPELMRGSLDLMVLSALSDGPLYGYLIQQRLRDRSRERVEIQAGTLYPILHRLEASKFVRSRWDDSTGRRRKWYELTAAGRRRLAVRVREWQDYVACLKEILNVPLDVGLSPEGLSPEQTAAISDELRDHLEERFAENLSRGLSREEAIQAALDELGDASGLAREFTVLSRQRYRRWVMRGSVTAAAVALAVWAFMSNAPVQPGGGAGQPVVAQDAAPTDSAAIPAVEAVVDEAPSPLTPVYISAGSEIPEELRRSFDEELLVPLSDLVFALRQQTGANWLFQWNELEDEGISPDQEVRLLGGIPIYQELNRICDVDLAQATTWFVRDEVYVLTTKASAESELTTIAYDVGDLLEGGLSARDLREILFLGTNEPWEDSDGYGGVLETLGNVLMVRQTPRGLSEIETVLSGLRSEATVTYVGVPARSAKLEEALNQTVAIEFDDVPLSDAVMWLSEQAGVQFVVDELALAEFGLETDVPFNVVLNDISLRSALRILLDGVSGGDLVVVPRHGVFLITTKERAEELSEIVILRLGSFMSREQRFAFVDVLMRGTSGPWHTIDGIGGELYVTVDGTLVIRQTLPVISEVIRLVERHHQLASHVEPEQIDPEKVEVRMYRLPLEVAQSLADAIPLNIAPETWINSGHPDAIGHLNVVALGQVNEDSPKNYSGEGGGFFQIAMGSD</sequence>
<feature type="domain" description="Transcription regulator PadR N-terminal" evidence="1">
    <location>
        <begin position="22"/>
        <end position="94"/>
    </location>
</feature>
<accession>A0ABP0J446</accession>
<dbReference type="InterPro" id="IPR005149">
    <property type="entry name" value="Tscrpt_reg_PadR_N"/>
</dbReference>
<name>A0ABP0J446_9DINO</name>
<evidence type="ECO:0000313" key="2">
    <source>
        <dbReference type="EMBL" id="CAK9009112.1"/>
    </source>
</evidence>
<dbReference type="InterPro" id="IPR047928">
    <property type="entry name" value="Perm_prefix_1"/>
</dbReference>